<name>A0ACC7P0E1_9BACL</name>
<keyword evidence="2" id="KW-1185">Reference proteome</keyword>
<dbReference type="EC" id="2.8.1.4" evidence="1"/>
<keyword evidence="1" id="KW-0808">Transferase</keyword>
<reference evidence="1" key="1">
    <citation type="submission" date="2024-12" db="EMBL/GenBank/DDBJ databases">
        <authorList>
            <person name="Wu N."/>
        </authorList>
    </citation>
    <scope>NUCLEOTIDE SEQUENCE</scope>
    <source>
        <strain evidence="1">P15</strain>
    </source>
</reference>
<gene>
    <name evidence="1" type="primary">thiI</name>
    <name evidence="1" type="ORF">ACI1P1_15700</name>
</gene>
<protein>
    <submittedName>
        <fullName evidence="1">tRNA uracil 4-sulfurtransferase ThiI</fullName>
        <ecNumber evidence="1">2.8.1.4</ecNumber>
    </submittedName>
</protein>
<evidence type="ECO:0000313" key="1">
    <source>
        <dbReference type="EMBL" id="MFM9329739.1"/>
    </source>
</evidence>
<accession>A0ACC7P0E1</accession>
<evidence type="ECO:0000313" key="2">
    <source>
        <dbReference type="Proteomes" id="UP001631969"/>
    </source>
</evidence>
<sequence length="403" mass="45162">MNPNTVIVRLGELTLKGRNRHRFEKRVLQQLQPLREQYPNTGISLEFGRIHIDLQETPYEAAAEVLDKIFGLASYSPAHRVSLELEDIREKALELMRELESPEGKRTFKVAAKRSNKKYPHDSMALMQLVGGHILRHTQGWLVDVHHPEVTLWVDIRDKEAFVFTDIVPGSGGYPLGTNGKGMLLLSGGIDSPVAGWLSMRMGLEIEAVHFHSYPYTSERAKRKVEDLARELARYSGTLKLHMVPFTDIQVKLKEQGRENLLVICMKRAMLRIAEQLAERRSAKALITGESLGQVASQTLASLDVIGRAAQIPVLRPLITMDKGEIVKVSEKIGTFPISIQPYEDCCTLFLPKSPSTNPSIRTVEKVEAMIPGLDELIRLAVEGTETQVIEAGQSARELDELF</sequence>
<organism evidence="1 2">
    <name type="scientific">Paenibacillus mesotrionivorans</name>
    <dbReference type="NCBI Taxonomy" id="3160968"/>
    <lineage>
        <taxon>Bacteria</taxon>
        <taxon>Bacillati</taxon>
        <taxon>Bacillota</taxon>
        <taxon>Bacilli</taxon>
        <taxon>Bacillales</taxon>
        <taxon>Paenibacillaceae</taxon>
        <taxon>Paenibacillus</taxon>
    </lineage>
</organism>
<comment type="caution">
    <text evidence="1">The sequence shown here is derived from an EMBL/GenBank/DDBJ whole genome shotgun (WGS) entry which is preliminary data.</text>
</comment>
<dbReference type="Proteomes" id="UP001631969">
    <property type="component" value="Unassembled WGS sequence"/>
</dbReference>
<proteinExistence type="predicted"/>
<dbReference type="EMBL" id="JBJURJ010000009">
    <property type="protein sequence ID" value="MFM9329739.1"/>
    <property type="molecule type" value="Genomic_DNA"/>
</dbReference>